<name>A0A1V2IGZ3_9ACTN</name>
<evidence type="ECO:0000256" key="5">
    <source>
        <dbReference type="SAM" id="MobiDB-lite"/>
    </source>
</evidence>
<organism evidence="7 8">
    <name type="scientific">Pseudofrankia asymbiotica</name>
    <dbReference type="NCBI Taxonomy" id="1834516"/>
    <lineage>
        <taxon>Bacteria</taxon>
        <taxon>Bacillati</taxon>
        <taxon>Actinomycetota</taxon>
        <taxon>Actinomycetes</taxon>
        <taxon>Frankiales</taxon>
        <taxon>Frankiaceae</taxon>
        <taxon>Pseudofrankia</taxon>
    </lineage>
</organism>
<reference evidence="8" key="1">
    <citation type="submission" date="2016-10" db="EMBL/GenBank/DDBJ databases">
        <title>Frankia sp. NRRL B-16386 Genome sequencing.</title>
        <authorList>
            <person name="Ghodhbane-Gtari F."/>
            <person name="Swanson E."/>
            <person name="Gueddou A."/>
            <person name="Hezbri K."/>
            <person name="Ktari K."/>
            <person name="Nouioui I."/>
            <person name="Morris K."/>
            <person name="Simpson S."/>
            <person name="Abebe-Akele F."/>
            <person name="Thomas K."/>
            <person name="Gtari M."/>
            <person name="Tisa L.S."/>
        </authorList>
    </citation>
    <scope>NUCLEOTIDE SEQUENCE [LARGE SCALE GENOMIC DNA]</scope>
    <source>
        <strain evidence="8">NRRL B-16386</strain>
    </source>
</reference>
<feature type="compositionally biased region" description="Low complexity" evidence="5">
    <location>
        <begin position="20"/>
        <end position="33"/>
    </location>
</feature>
<gene>
    <name evidence="7" type="ORF">BL253_08695</name>
</gene>
<evidence type="ECO:0000256" key="1">
    <source>
        <dbReference type="ARBA" id="ARBA00023015"/>
    </source>
</evidence>
<evidence type="ECO:0000256" key="3">
    <source>
        <dbReference type="ARBA" id="ARBA00023163"/>
    </source>
</evidence>
<dbReference type="STRING" id="1834516.BL253_08695"/>
<dbReference type="SUPFAM" id="SSF46689">
    <property type="entry name" value="Homeodomain-like"/>
    <property type="match status" value="1"/>
</dbReference>
<keyword evidence="2 4" id="KW-0238">DNA-binding</keyword>
<dbReference type="PANTHER" id="PTHR30055:SF234">
    <property type="entry name" value="HTH-TYPE TRANSCRIPTIONAL REGULATOR BETI"/>
    <property type="match status" value="1"/>
</dbReference>
<proteinExistence type="predicted"/>
<dbReference type="PRINTS" id="PR00455">
    <property type="entry name" value="HTHTETR"/>
</dbReference>
<protein>
    <recommendedName>
        <fullName evidence="6">HTH tetR-type domain-containing protein</fullName>
    </recommendedName>
</protein>
<dbReference type="InterPro" id="IPR001647">
    <property type="entry name" value="HTH_TetR"/>
</dbReference>
<dbReference type="PROSITE" id="PS50977">
    <property type="entry name" value="HTH_TETR_2"/>
    <property type="match status" value="1"/>
</dbReference>
<evidence type="ECO:0000256" key="4">
    <source>
        <dbReference type="PROSITE-ProRule" id="PRU00335"/>
    </source>
</evidence>
<dbReference type="Proteomes" id="UP000188929">
    <property type="component" value="Unassembled WGS sequence"/>
</dbReference>
<dbReference type="Gene3D" id="1.10.10.60">
    <property type="entry name" value="Homeodomain-like"/>
    <property type="match status" value="1"/>
</dbReference>
<comment type="caution">
    <text evidence="7">The sequence shown here is derived from an EMBL/GenBank/DDBJ whole genome shotgun (WGS) entry which is preliminary data.</text>
</comment>
<evidence type="ECO:0000313" key="7">
    <source>
        <dbReference type="EMBL" id="ONH31726.1"/>
    </source>
</evidence>
<evidence type="ECO:0000256" key="2">
    <source>
        <dbReference type="ARBA" id="ARBA00023125"/>
    </source>
</evidence>
<keyword evidence="3" id="KW-0804">Transcription</keyword>
<dbReference type="AlphaFoldDB" id="A0A1V2IGZ3"/>
<dbReference type="GO" id="GO:0003700">
    <property type="term" value="F:DNA-binding transcription factor activity"/>
    <property type="evidence" value="ECO:0007669"/>
    <property type="project" value="TreeGrafter"/>
</dbReference>
<feature type="DNA-binding region" description="H-T-H motif" evidence="4">
    <location>
        <begin position="94"/>
        <end position="113"/>
    </location>
</feature>
<keyword evidence="8" id="KW-1185">Reference proteome</keyword>
<feature type="region of interest" description="Disordered" evidence="5">
    <location>
        <begin position="1"/>
        <end position="72"/>
    </location>
</feature>
<dbReference type="InterPro" id="IPR050109">
    <property type="entry name" value="HTH-type_TetR-like_transc_reg"/>
</dbReference>
<dbReference type="SUPFAM" id="SSF48498">
    <property type="entry name" value="Tetracyclin repressor-like, C-terminal domain"/>
    <property type="match status" value="1"/>
</dbReference>
<accession>A0A1V2IGZ3</accession>
<dbReference type="GO" id="GO:0000976">
    <property type="term" value="F:transcription cis-regulatory region binding"/>
    <property type="evidence" value="ECO:0007669"/>
    <property type="project" value="TreeGrafter"/>
</dbReference>
<sequence>MTSRHLEECNAVSAGPSKPATVAGAANSATSTSGDPKNGAGVPRTRGGHIATGTSAERRAKSATSATEKGERTRRHIIDCARAVFEEKGYLEVRVSDIVKRAGVAQGSFYTYFPSKLEVFQAIIREVGDEIDKTASRGPEHRHGDWTHNLLVANLRYLEVYTRNAKIYMLLEQTSTLDPEIKKIRYAGRRRHVTRVEHYIRHLQDEGIASRNINVPLTADALMNMLVGVAFWLNADTDNPDHYDSAATVTEIWVKALTR</sequence>
<dbReference type="Pfam" id="PF00440">
    <property type="entry name" value="TetR_N"/>
    <property type="match status" value="1"/>
</dbReference>
<dbReference type="PANTHER" id="PTHR30055">
    <property type="entry name" value="HTH-TYPE TRANSCRIPTIONAL REGULATOR RUTR"/>
    <property type="match status" value="1"/>
</dbReference>
<evidence type="ECO:0000313" key="8">
    <source>
        <dbReference type="Proteomes" id="UP000188929"/>
    </source>
</evidence>
<evidence type="ECO:0000259" key="6">
    <source>
        <dbReference type="PROSITE" id="PS50977"/>
    </source>
</evidence>
<dbReference type="InterPro" id="IPR009057">
    <property type="entry name" value="Homeodomain-like_sf"/>
</dbReference>
<dbReference type="Gene3D" id="1.10.357.10">
    <property type="entry name" value="Tetracycline Repressor, domain 2"/>
    <property type="match status" value="1"/>
</dbReference>
<keyword evidence="1" id="KW-0805">Transcription regulation</keyword>
<dbReference type="InterPro" id="IPR036271">
    <property type="entry name" value="Tet_transcr_reg_TetR-rel_C_sf"/>
</dbReference>
<dbReference type="EMBL" id="MOMC01000015">
    <property type="protein sequence ID" value="ONH31726.1"/>
    <property type="molecule type" value="Genomic_DNA"/>
</dbReference>
<feature type="domain" description="HTH tetR-type" evidence="6">
    <location>
        <begin position="71"/>
        <end position="131"/>
    </location>
</feature>